<evidence type="ECO:0000259" key="11">
    <source>
        <dbReference type="PROSITE" id="PS51918"/>
    </source>
</evidence>
<dbReference type="Pfam" id="PF12544">
    <property type="entry name" value="LAM_C"/>
    <property type="match status" value="1"/>
</dbReference>
<keyword evidence="8" id="KW-0408">Iron</keyword>
<accession>A0ABU7TZ04</accession>
<evidence type="ECO:0000256" key="6">
    <source>
        <dbReference type="ARBA" id="ARBA00022723"/>
    </source>
</evidence>
<dbReference type="SFLD" id="SFLDG01070">
    <property type="entry name" value="PLP-dependent"/>
    <property type="match status" value="1"/>
</dbReference>
<evidence type="ECO:0000313" key="13">
    <source>
        <dbReference type="Proteomes" id="UP001312908"/>
    </source>
</evidence>
<proteinExistence type="inferred from homology"/>
<keyword evidence="7" id="KW-0663">Pyridoxal phosphate</keyword>
<evidence type="ECO:0000256" key="2">
    <source>
        <dbReference type="ARBA" id="ARBA00001966"/>
    </source>
</evidence>
<dbReference type="InterPro" id="IPR025895">
    <property type="entry name" value="LAM_C_dom"/>
</dbReference>
<keyword evidence="6" id="KW-0479">Metal-binding</keyword>
<dbReference type="PANTHER" id="PTHR30538:SF1">
    <property type="entry name" value="L-LYSINE 2,3-AMINOMUTASE"/>
    <property type="match status" value="1"/>
</dbReference>
<dbReference type="PANTHER" id="PTHR30538">
    <property type="entry name" value="LYSINE 2,3-AMINOMUTASE-RELATED"/>
    <property type="match status" value="1"/>
</dbReference>
<dbReference type="PROSITE" id="PS51918">
    <property type="entry name" value="RADICAL_SAM"/>
    <property type="match status" value="1"/>
</dbReference>
<dbReference type="SUPFAM" id="SSF102114">
    <property type="entry name" value="Radical SAM enzymes"/>
    <property type="match status" value="1"/>
</dbReference>
<gene>
    <name evidence="12" type="ORF">DOFOFD_01605</name>
</gene>
<sequence>MSGNAKPSSIRDVAALVEAGLVSPAMMDPLRPVEARYNVAITPAFRALIQSPDDPIGRQVIPRVEELDQAAFQMADPIGDARHTPVKGVVHRYEDRALLTPLLICPIYCRFCFRRERVGAEGGLLTDAELEAALDWFRQHQDVREVILTGGDPLMLSPRRLAHIISALSDMAHIDIIRIHSRVPVADPDRMTPALLDALSTEKALWLVTHVNHAAELSEAASQALRHVRKRGIPVLSQSVLLRGVNDSVVVMEALLRRLVQLGVKPYYLHHLDPAPGTEHFRVPVERGLEILRGLRGRVTGLAWPTYVMDIAGGYGKVPLGPHYLEAGPAMLEGVTDPKGRHHKWPNSDF</sequence>
<feature type="domain" description="Radical SAM core" evidence="11">
    <location>
        <begin position="91"/>
        <end position="303"/>
    </location>
</feature>
<dbReference type="CDD" id="cd01335">
    <property type="entry name" value="Radical_SAM"/>
    <property type="match status" value="1"/>
</dbReference>
<dbReference type="PIRSF" id="PIRSF004911">
    <property type="entry name" value="DUF160"/>
    <property type="match status" value="1"/>
</dbReference>
<evidence type="ECO:0000256" key="5">
    <source>
        <dbReference type="ARBA" id="ARBA00022691"/>
    </source>
</evidence>
<name>A0ABU7TZ04_9PROT</name>
<keyword evidence="10" id="KW-0413">Isomerase</keyword>
<evidence type="ECO:0000256" key="10">
    <source>
        <dbReference type="ARBA" id="ARBA00023235"/>
    </source>
</evidence>
<evidence type="ECO:0000256" key="1">
    <source>
        <dbReference type="ARBA" id="ARBA00001933"/>
    </source>
</evidence>
<comment type="similarity">
    <text evidence="3">Belongs to the radical SAM superfamily. KamA family.</text>
</comment>
<dbReference type="InterPro" id="IPR007197">
    <property type="entry name" value="rSAM"/>
</dbReference>
<dbReference type="Proteomes" id="UP001312908">
    <property type="component" value="Unassembled WGS sequence"/>
</dbReference>
<protein>
    <submittedName>
        <fullName evidence="12">Radical SAM core domain-containing protein</fullName>
    </submittedName>
</protein>
<evidence type="ECO:0000256" key="3">
    <source>
        <dbReference type="ARBA" id="ARBA00008703"/>
    </source>
</evidence>
<dbReference type="NCBIfam" id="TIGR00238">
    <property type="entry name" value="KamA family radical SAM protein"/>
    <property type="match status" value="1"/>
</dbReference>
<dbReference type="EMBL" id="JAWJZY010000001">
    <property type="protein sequence ID" value="MEE8657710.1"/>
    <property type="molecule type" value="Genomic_DNA"/>
</dbReference>
<comment type="caution">
    <text evidence="12">The sequence shown here is derived from an EMBL/GenBank/DDBJ whole genome shotgun (WGS) entry which is preliminary data.</text>
</comment>
<evidence type="ECO:0000256" key="8">
    <source>
        <dbReference type="ARBA" id="ARBA00023004"/>
    </source>
</evidence>
<keyword evidence="13" id="KW-1185">Reference proteome</keyword>
<dbReference type="NCBIfam" id="TIGR03822">
    <property type="entry name" value="AblA_like_2"/>
    <property type="match status" value="1"/>
</dbReference>
<dbReference type="RefSeq" id="WP_394818721.1">
    <property type="nucleotide sequence ID" value="NZ_JAWJZY010000001.1"/>
</dbReference>
<keyword evidence="4" id="KW-0004">4Fe-4S</keyword>
<dbReference type="Pfam" id="PF04055">
    <property type="entry name" value="Radical_SAM"/>
    <property type="match status" value="1"/>
</dbReference>
<evidence type="ECO:0000256" key="9">
    <source>
        <dbReference type="ARBA" id="ARBA00023014"/>
    </source>
</evidence>
<dbReference type="InterPro" id="IPR022447">
    <property type="entry name" value="Lys_aminomutase-rel"/>
</dbReference>
<evidence type="ECO:0000256" key="7">
    <source>
        <dbReference type="ARBA" id="ARBA00022898"/>
    </source>
</evidence>
<evidence type="ECO:0000313" key="12">
    <source>
        <dbReference type="EMBL" id="MEE8657710.1"/>
    </source>
</evidence>
<reference evidence="12 13" key="1">
    <citation type="submission" date="2023-10" db="EMBL/GenBank/DDBJ databases">
        <title>Sorlinia euscelidii gen. nov., sp. nov., an acetic acid bacteria isolated from the gut of Euscelidius variegatus emitter.</title>
        <authorList>
            <person name="Michoud G."/>
            <person name="Marasco R."/>
            <person name="Seferji K."/>
            <person name="Gonella E."/>
            <person name="Garuglieri E."/>
            <person name="Alma A."/>
            <person name="Mapelli F."/>
            <person name="Borin S."/>
            <person name="Daffonchio D."/>
            <person name="Crotti E."/>
        </authorList>
    </citation>
    <scope>NUCLEOTIDE SEQUENCE [LARGE SCALE GENOMIC DNA]</scope>
    <source>
        <strain evidence="12 13">EV16P</strain>
    </source>
</reference>
<dbReference type="InterPro" id="IPR003739">
    <property type="entry name" value="Lys_aminomutase/Glu_NH3_mut"/>
</dbReference>
<evidence type="ECO:0000256" key="4">
    <source>
        <dbReference type="ARBA" id="ARBA00022485"/>
    </source>
</evidence>
<comment type="cofactor">
    <cofactor evidence="1">
        <name>pyridoxal 5'-phosphate</name>
        <dbReference type="ChEBI" id="CHEBI:597326"/>
    </cofactor>
</comment>
<comment type="cofactor">
    <cofactor evidence="2">
        <name>[4Fe-4S] cluster</name>
        <dbReference type="ChEBI" id="CHEBI:49883"/>
    </cofactor>
</comment>
<keyword evidence="9" id="KW-0411">Iron-sulfur</keyword>
<dbReference type="Gene3D" id="3.20.20.70">
    <property type="entry name" value="Aldolase class I"/>
    <property type="match status" value="1"/>
</dbReference>
<keyword evidence="5" id="KW-0949">S-adenosyl-L-methionine</keyword>
<dbReference type="InterPro" id="IPR058240">
    <property type="entry name" value="rSAM_sf"/>
</dbReference>
<organism evidence="12 13">
    <name type="scientific">Sorlinia euscelidii</name>
    <dbReference type="NCBI Taxonomy" id="3081148"/>
    <lineage>
        <taxon>Bacteria</taxon>
        <taxon>Pseudomonadati</taxon>
        <taxon>Pseudomonadota</taxon>
        <taxon>Alphaproteobacteria</taxon>
        <taxon>Acetobacterales</taxon>
        <taxon>Acetobacteraceae</taxon>
        <taxon>Sorlinia</taxon>
    </lineage>
</organism>
<dbReference type="SFLD" id="SFLDS00029">
    <property type="entry name" value="Radical_SAM"/>
    <property type="match status" value="1"/>
</dbReference>
<dbReference type="InterPro" id="IPR013785">
    <property type="entry name" value="Aldolase_TIM"/>
</dbReference>